<dbReference type="InterPro" id="IPR038444">
    <property type="entry name" value="DUF465_sf"/>
</dbReference>
<evidence type="ECO:0000313" key="2">
    <source>
        <dbReference type="EMBL" id="QSX33420.1"/>
    </source>
</evidence>
<organism evidence="2 3">
    <name type="scientific">Shewanella avicenniae</name>
    <dbReference type="NCBI Taxonomy" id="2814294"/>
    <lineage>
        <taxon>Bacteria</taxon>
        <taxon>Pseudomonadati</taxon>
        <taxon>Pseudomonadota</taxon>
        <taxon>Gammaproteobacteria</taxon>
        <taxon>Alteromonadales</taxon>
        <taxon>Shewanellaceae</taxon>
        <taxon>Shewanella</taxon>
    </lineage>
</organism>
<dbReference type="Gene3D" id="6.10.280.50">
    <property type="match status" value="1"/>
</dbReference>
<evidence type="ECO:0000256" key="1">
    <source>
        <dbReference type="SAM" id="Coils"/>
    </source>
</evidence>
<keyword evidence="3" id="KW-1185">Reference proteome</keyword>
<protein>
    <submittedName>
        <fullName evidence="2">DUF465 domain-containing protein</fullName>
    </submittedName>
</protein>
<dbReference type="InterPro" id="IPR007420">
    <property type="entry name" value="DUF465"/>
</dbReference>
<dbReference type="Pfam" id="PF04325">
    <property type="entry name" value="DUF465"/>
    <property type="match status" value="1"/>
</dbReference>
<feature type="coiled-coil region" evidence="1">
    <location>
        <begin position="41"/>
        <end position="68"/>
    </location>
</feature>
<reference evidence="2 3" key="1">
    <citation type="submission" date="2021-03" db="EMBL/GenBank/DDBJ databases">
        <title>Novel species identification of genus Shewanella.</title>
        <authorList>
            <person name="Liu G."/>
            <person name="Zhang Q."/>
        </authorList>
    </citation>
    <scope>NUCLEOTIDE SEQUENCE [LARGE SCALE GENOMIC DNA]</scope>
    <source>
        <strain evidence="2 3">FJAT-51800</strain>
    </source>
</reference>
<accession>A0ABX7QR83</accession>
<dbReference type="Proteomes" id="UP000662770">
    <property type="component" value="Chromosome"/>
</dbReference>
<name>A0ABX7QR83_9GAMM</name>
<sequence length="74" mass="8921">MFSEYSALVDQLKADDSLFLKLFNEHEQLDKEIQKKERHPASEFTSELKQLKKRKLELKEQLFDILKEQPAYKH</sequence>
<proteinExistence type="predicted"/>
<evidence type="ECO:0000313" key="3">
    <source>
        <dbReference type="Proteomes" id="UP000662770"/>
    </source>
</evidence>
<keyword evidence="1" id="KW-0175">Coiled coil</keyword>
<dbReference type="EMBL" id="CP071503">
    <property type="protein sequence ID" value="QSX33420.1"/>
    <property type="molecule type" value="Genomic_DNA"/>
</dbReference>
<gene>
    <name evidence="2" type="ORF">JYB87_17145</name>
</gene>
<dbReference type="RefSeq" id="WP_207354653.1">
    <property type="nucleotide sequence ID" value="NZ_CP071503.1"/>
</dbReference>